<proteinExistence type="predicted"/>
<feature type="compositionally biased region" description="Basic and acidic residues" evidence="1">
    <location>
        <begin position="63"/>
        <end position="82"/>
    </location>
</feature>
<reference evidence="2" key="1">
    <citation type="submission" date="2020-03" db="EMBL/GenBank/DDBJ databases">
        <authorList>
            <person name="Weist P."/>
        </authorList>
    </citation>
    <scope>NUCLEOTIDE SEQUENCE</scope>
</reference>
<evidence type="ECO:0000313" key="2">
    <source>
        <dbReference type="EMBL" id="CAB1447555.1"/>
    </source>
</evidence>
<keyword evidence="3" id="KW-1185">Reference proteome</keyword>
<dbReference type="EMBL" id="CADEAL010003951">
    <property type="protein sequence ID" value="CAB1447555.1"/>
    <property type="molecule type" value="Genomic_DNA"/>
</dbReference>
<sequence>MSDDTEMSDAHTERGEENDKDKRETQRSINRSDAQEAKESGTKGSQRWKQTQRVWGGGKRKGKETGKKPREFGRQGGGREPEQGSGRGRWRGKRDRGTFNGSPETQSDTVC</sequence>
<name>A0A9N7VE04_PLEPL</name>
<evidence type="ECO:0000256" key="1">
    <source>
        <dbReference type="SAM" id="MobiDB-lite"/>
    </source>
</evidence>
<organism evidence="2 3">
    <name type="scientific">Pleuronectes platessa</name>
    <name type="common">European plaice</name>
    <dbReference type="NCBI Taxonomy" id="8262"/>
    <lineage>
        <taxon>Eukaryota</taxon>
        <taxon>Metazoa</taxon>
        <taxon>Chordata</taxon>
        <taxon>Craniata</taxon>
        <taxon>Vertebrata</taxon>
        <taxon>Euteleostomi</taxon>
        <taxon>Actinopterygii</taxon>
        <taxon>Neopterygii</taxon>
        <taxon>Teleostei</taxon>
        <taxon>Neoteleostei</taxon>
        <taxon>Acanthomorphata</taxon>
        <taxon>Carangaria</taxon>
        <taxon>Pleuronectiformes</taxon>
        <taxon>Pleuronectoidei</taxon>
        <taxon>Pleuronectidae</taxon>
        <taxon>Pleuronectes</taxon>
    </lineage>
</organism>
<comment type="caution">
    <text evidence="2">The sequence shown here is derived from an EMBL/GenBank/DDBJ whole genome shotgun (WGS) entry which is preliminary data.</text>
</comment>
<feature type="compositionally biased region" description="Polar residues" evidence="1">
    <location>
        <begin position="42"/>
        <end position="53"/>
    </location>
</feature>
<feature type="compositionally biased region" description="Polar residues" evidence="1">
    <location>
        <begin position="99"/>
        <end position="111"/>
    </location>
</feature>
<accession>A0A9N7VE04</accession>
<dbReference type="AlphaFoldDB" id="A0A9N7VE04"/>
<evidence type="ECO:0000313" key="3">
    <source>
        <dbReference type="Proteomes" id="UP001153269"/>
    </source>
</evidence>
<dbReference type="Proteomes" id="UP001153269">
    <property type="component" value="Unassembled WGS sequence"/>
</dbReference>
<feature type="compositionally biased region" description="Basic and acidic residues" evidence="1">
    <location>
        <begin position="8"/>
        <end position="26"/>
    </location>
</feature>
<feature type="region of interest" description="Disordered" evidence="1">
    <location>
        <begin position="1"/>
        <end position="111"/>
    </location>
</feature>
<protein>
    <submittedName>
        <fullName evidence="2">Uncharacterized protein</fullName>
    </submittedName>
</protein>
<gene>
    <name evidence="2" type="ORF">PLEPLA_LOCUS35238</name>
</gene>